<dbReference type="InterPro" id="IPR039930">
    <property type="entry name" value="RALGAPB"/>
</dbReference>
<sequence>MFLSHIAELGLQDVKENQNILSGMPLTYKENLISVPIIFFDGHKDALNELRNVNQFRLNMELIGTAFSLPVSSEKLINGATNIYQQWIFDLPRNAVFEDNKQEVSSITSRYYLKLDNLLTPLQLLNKRISTLFNMFICSEIEDIDIWDVFMLIAHQWTQHNIVITHWRSTLEMLVAFLLNLMYGSPFGSPFALIQLNRSKDQPLKSITMTIERASFLFAKFLRILGNPNMINNKINQIEEQKEIEKEQLKIDSRNKNSNDDVIIKDNDENLAIKGVSKREVKREIEQIDQNDTFAIIDSGFNQNNNQQSFTLSKMSDTFRSFNANIILDFAGSWLIQAIIEDKKDFYIGRAEATGCFFEIFTSLGVQKFNSAYRGAFISTLAAALSIMNAEDEKEYGRQMEDDGEDSYGEDDRKEKFTQLEKVQLEKDQSVNIDQKNRAIQTEIQFDANQQIKVEVEDKKDIAGLIFPFLRRNLLKV</sequence>
<dbReference type="PANTHER" id="PTHR21344">
    <property type="entry name" value="RAL GTPASE-ACTIVATING PROTEIN SUBUNIT BETA"/>
    <property type="match status" value="1"/>
</dbReference>
<evidence type="ECO:0000259" key="1">
    <source>
        <dbReference type="Pfam" id="PF20412"/>
    </source>
</evidence>
<reference evidence="2 3" key="1">
    <citation type="submission" date="2019-03" db="EMBL/GenBank/DDBJ databases">
        <title>Single cell metagenomics reveals metabolic interactions within the superorganism composed of flagellate Streblomastix strix and complex community of Bacteroidetes bacteria on its surface.</title>
        <authorList>
            <person name="Treitli S.C."/>
            <person name="Kolisko M."/>
            <person name="Husnik F."/>
            <person name="Keeling P."/>
            <person name="Hampl V."/>
        </authorList>
    </citation>
    <scope>NUCLEOTIDE SEQUENCE [LARGE SCALE GENOMIC DNA]</scope>
    <source>
        <strain evidence="2">ST1C</strain>
    </source>
</reference>
<organism evidence="2 3">
    <name type="scientific">Streblomastix strix</name>
    <dbReference type="NCBI Taxonomy" id="222440"/>
    <lineage>
        <taxon>Eukaryota</taxon>
        <taxon>Metamonada</taxon>
        <taxon>Preaxostyla</taxon>
        <taxon>Oxymonadida</taxon>
        <taxon>Streblomastigidae</taxon>
        <taxon>Streblomastix</taxon>
    </lineage>
</organism>
<dbReference type="AlphaFoldDB" id="A0A5J4XBD4"/>
<protein>
    <recommendedName>
        <fullName evidence="1">Ral GTPase-activating protein subunit alpha/beta N-terminal domain-containing protein</fullName>
    </recommendedName>
</protein>
<dbReference type="Proteomes" id="UP000324800">
    <property type="component" value="Unassembled WGS sequence"/>
</dbReference>
<dbReference type="EMBL" id="SNRW01000002">
    <property type="protein sequence ID" value="KAA6404440.1"/>
    <property type="molecule type" value="Genomic_DNA"/>
</dbReference>
<evidence type="ECO:0000313" key="2">
    <source>
        <dbReference type="EMBL" id="KAA6404440.1"/>
    </source>
</evidence>
<feature type="domain" description="Ral GTPase-activating protein subunit alpha/beta N-terminal" evidence="1">
    <location>
        <begin position="123"/>
        <end position="184"/>
    </location>
</feature>
<dbReference type="Pfam" id="PF20412">
    <property type="entry name" value="RALGAPB_N"/>
    <property type="match status" value="1"/>
</dbReference>
<evidence type="ECO:0000313" key="3">
    <source>
        <dbReference type="Proteomes" id="UP000324800"/>
    </source>
</evidence>
<gene>
    <name evidence="2" type="ORF">EZS28_000026</name>
</gene>
<dbReference type="GO" id="GO:0005096">
    <property type="term" value="F:GTPase activator activity"/>
    <property type="evidence" value="ECO:0007669"/>
    <property type="project" value="InterPro"/>
</dbReference>
<dbReference type="InterPro" id="IPR046859">
    <property type="entry name" value="RGPA/RALGAPB_N"/>
</dbReference>
<dbReference type="PANTHER" id="PTHR21344:SF1">
    <property type="entry name" value="RAL GTPASE-ACTIVATING PROTEIN SUBUNIT BETA"/>
    <property type="match status" value="1"/>
</dbReference>
<proteinExistence type="predicted"/>
<name>A0A5J4XBD4_9EUKA</name>
<comment type="caution">
    <text evidence="2">The sequence shown here is derived from an EMBL/GenBank/DDBJ whole genome shotgun (WGS) entry which is preliminary data.</text>
</comment>
<accession>A0A5J4XBD4</accession>